<protein>
    <submittedName>
        <fullName evidence="3">Glycosyl hydrolase family 109 protein 1</fullName>
        <ecNumber evidence="3">3.2.1.-</ecNumber>
    </submittedName>
</protein>
<dbReference type="PANTHER" id="PTHR43818">
    <property type="entry name" value="BCDNA.GH03377"/>
    <property type="match status" value="1"/>
</dbReference>
<dbReference type="GO" id="GO:0016798">
    <property type="term" value="F:hydrolase activity, acting on glycosyl bonds"/>
    <property type="evidence" value="ECO:0007669"/>
    <property type="project" value="UniProtKB-KW"/>
</dbReference>
<name>A0A517NX93_9BACT</name>
<keyword evidence="3" id="KW-0378">Hydrolase</keyword>
<dbReference type="GO" id="GO:0000166">
    <property type="term" value="F:nucleotide binding"/>
    <property type="evidence" value="ECO:0007669"/>
    <property type="project" value="InterPro"/>
</dbReference>
<dbReference type="OrthoDB" id="9815825at2"/>
<dbReference type="InterPro" id="IPR019546">
    <property type="entry name" value="TAT_signal_bac_arc"/>
</dbReference>
<organism evidence="3 4">
    <name type="scientific">Stieleria marina</name>
    <dbReference type="NCBI Taxonomy" id="1930275"/>
    <lineage>
        <taxon>Bacteria</taxon>
        <taxon>Pseudomonadati</taxon>
        <taxon>Planctomycetota</taxon>
        <taxon>Planctomycetia</taxon>
        <taxon>Pirellulales</taxon>
        <taxon>Pirellulaceae</taxon>
        <taxon>Stieleria</taxon>
    </lineage>
</organism>
<keyword evidence="3" id="KW-0326">Glycosidase</keyword>
<dbReference type="Gene3D" id="3.30.360.10">
    <property type="entry name" value="Dihydrodipicolinate Reductase, domain 2"/>
    <property type="match status" value="1"/>
</dbReference>
<keyword evidence="4" id="KW-1185">Reference proteome</keyword>
<dbReference type="EC" id="3.2.1.-" evidence="3"/>
<evidence type="ECO:0000313" key="4">
    <source>
        <dbReference type="Proteomes" id="UP000319817"/>
    </source>
</evidence>
<dbReference type="EMBL" id="CP036526">
    <property type="protein sequence ID" value="QDT11744.1"/>
    <property type="molecule type" value="Genomic_DNA"/>
</dbReference>
<dbReference type="InterPro" id="IPR050463">
    <property type="entry name" value="Gfo/Idh/MocA_oxidrdct_glycsds"/>
</dbReference>
<dbReference type="SUPFAM" id="SSF51735">
    <property type="entry name" value="NAD(P)-binding Rossmann-fold domains"/>
    <property type="match status" value="1"/>
</dbReference>
<dbReference type="Pfam" id="PF01408">
    <property type="entry name" value="GFO_IDH_MocA"/>
    <property type="match status" value="1"/>
</dbReference>
<dbReference type="InterPro" id="IPR000683">
    <property type="entry name" value="Gfo/Idh/MocA-like_OxRdtase_N"/>
</dbReference>
<dbReference type="InterPro" id="IPR036291">
    <property type="entry name" value="NAD(P)-bd_dom_sf"/>
</dbReference>
<proteinExistence type="predicted"/>
<reference evidence="3 4" key="1">
    <citation type="submission" date="2019-02" db="EMBL/GenBank/DDBJ databases">
        <title>Deep-cultivation of Planctomycetes and their phenomic and genomic characterization uncovers novel biology.</title>
        <authorList>
            <person name="Wiegand S."/>
            <person name="Jogler M."/>
            <person name="Boedeker C."/>
            <person name="Pinto D."/>
            <person name="Vollmers J."/>
            <person name="Rivas-Marin E."/>
            <person name="Kohn T."/>
            <person name="Peeters S.H."/>
            <person name="Heuer A."/>
            <person name="Rast P."/>
            <person name="Oberbeckmann S."/>
            <person name="Bunk B."/>
            <person name="Jeske O."/>
            <person name="Meyerdierks A."/>
            <person name="Storesund J.E."/>
            <person name="Kallscheuer N."/>
            <person name="Luecker S."/>
            <person name="Lage O.M."/>
            <person name="Pohl T."/>
            <person name="Merkel B.J."/>
            <person name="Hornburger P."/>
            <person name="Mueller R.-W."/>
            <person name="Bruemmer F."/>
            <person name="Labrenz M."/>
            <person name="Spormann A.M."/>
            <person name="Op den Camp H."/>
            <person name="Overmann J."/>
            <person name="Amann R."/>
            <person name="Jetten M.S.M."/>
            <person name="Mascher T."/>
            <person name="Medema M.H."/>
            <person name="Devos D.P."/>
            <person name="Kaster A.-K."/>
            <person name="Ovreas L."/>
            <person name="Rohde M."/>
            <person name="Galperin M.Y."/>
            <person name="Jogler C."/>
        </authorList>
    </citation>
    <scope>NUCLEOTIDE SEQUENCE [LARGE SCALE GENOMIC DNA]</scope>
    <source>
        <strain evidence="3 4">K23_9</strain>
    </source>
</reference>
<dbReference type="Proteomes" id="UP000319817">
    <property type="component" value="Chromosome"/>
</dbReference>
<dbReference type="NCBIfam" id="TIGR01409">
    <property type="entry name" value="TAT_signal_seq"/>
    <property type="match status" value="1"/>
</dbReference>
<dbReference type="AlphaFoldDB" id="A0A517NX93"/>
<keyword evidence="1" id="KW-0560">Oxidoreductase</keyword>
<evidence type="ECO:0000259" key="2">
    <source>
        <dbReference type="Pfam" id="PF01408"/>
    </source>
</evidence>
<dbReference type="GO" id="GO:0016491">
    <property type="term" value="F:oxidoreductase activity"/>
    <property type="evidence" value="ECO:0007669"/>
    <property type="project" value="UniProtKB-KW"/>
</dbReference>
<dbReference type="InterPro" id="IPR006311">
    <property type="entry name" value="TAT_signal"/>
</dbReference>
<dbReference type="RefSeq" id="WP_145419533.1">
    <property type="nucleotide sequence ID" value="NZ_CP036526.1"/>
</dbReference>
<gene>
    <name evidence="3" type="ORF">K239x_37440</name>
</gene>
<sequence length="398" mass="43286">MSESSSRRSFIKSVAIGGGALASASSGWADDKPNIQGFEEGKVETAAKPWTPTSNRKIRMGIVGYGVCRFGAQFSLQHHPNVEVVAVSDLFPDRCDALAKACKCEKTYPSLEEMVKDDSIEAIFVATDAPSHCRHVIEVLRHGKHAACAVPAVFGSLEEAGRLFEAVNDSGLIYMLFETSCYHSDVYAMRQIYRAGGFGKLVYSEGEYYHYSLSQIASYKNWRVGLPPQWYPTHSNGYYVGVTGESFTEVSCMAMPSKLEPYQPGKNRYDNPFGTEIALLRTSEGGTARMGVSWDTAGYGGEIGRVRGERGSMIGMKYQGLEKSLPNLQRPSLPPGVKPGGHGGSHGYLGNEFVMSILENRQPLVGIKQALDMTVAGVVAHQSALKGGELLKIPQYTA</sequence>
<evidence type="ECO:0000256" key="1">
    <source>
        <dbReference type="ARBA" id="ARBA00023002"/>
    </source>
</evidence>
<dbReference type="PROSITE" id="PS51318">
    <property type="entry name" value="TAT"/>
    <property type="match status" value="1"/>
</dbReference>
<evidence type="ECO:0000313" key="3">
    <source>
        <dbReference type="EMBL" id="QDT11744.1"/>
    </source>
</evidence>
<dbReference type="SUPFAM" id="SSF55347">
    <property type="entry name" value="Glyceraldehyde-3-phosphate dehydrogenase-like, C-terminal domain"/>
    <property type="match status" value="1"/>
</dbReference>
<dbReference type="PANTHER" id="PTHR43818:SF11">
    <property type="entry name" value="BCDNA.GH03377"/>
    <property type="match status" value="1"/>
</dbReference>
<feature type="domain" description="Gfo/Idh/MocA-like oxidoreductase N-terminal" evidence="2">
    <location>
        <begin position="58"/>
        <end position="175"/>
    </location>
</feature>
<dbReference type="Gene3D" id="3.40.50.720">
    <property type="entry name" value="NAD(P)-binding Rossmann-like Domain"/>
    <property type="match status" value="1"/>
</dbReference>
<accession>A0A517NX93</accession>